<feature type="transmembrane region" description="Helical" evidence="9">
    <location>
        <begin position="681"/>
        <end position="700"/>
    </location>
</feature>
<evidence type="ECO:0000256" key="7">
    <source>
        <dbReference type="ARBA" id="ARBA00023170"/>
    </source>
</evidence>
<dbReference type="PANTHER" id="PTHR42643">
    <property type="entry name" value="IONOTROPIC RECEPTOR 20A-RELATED"/>
    <property type="match status" value="1"/>
</dbReference>
<keyword evidence="8" id="KW-0325">Glycoprotein</keyword>
<evidence type="ECO:0000256" key="8">
    <source>
        <dbReference type="ARBA" id="ARBA00023180"/>
    </source>
</evidence>
<evidence type="ECO:0000256" key="1">
    <source>
        <dbReference type="ARBA" id="ARBA00004651"/>
    </source>
</evidence>
<dbReference type="GO" id="GO:0050906">
    <property type="term" value="P:detection of stimulus involved in sensory perception"/>
    <property type="evidence" value="ECO:0007669"/>
    <property type="project" value="UniProtKB-ARBA"/>
</dbReference>
<evidence type="ECO:0000256" key="2">
    <source>
        <dbReference type="ARBA" id="ARBA00008685"/>
    </source>
</evidence>
<feature type="transmembrane region" description="Helical" evidence="9">
    <location>
        <begin position="20"/>
        <end position="37"/>
    </location>
</feature>
<comment type="caution">
    <text evidence="11">The sequence shown here is derived from an EMBL/GenBank/DDBJ whole genome shotgun (WGS) entry which is preliminary data.</text>
</comment>
<dbReference type="GO" id="GO:0005886">
    <property type="term" value="C:plasma membrane"/>
    <property type="evidence" value="ECO:0007669"/>
    <property type="project" value="UniProtKB-SubCell"/>
</dbReference>
<evidence type="ECO:0000256" key="6">
    <source>
        <dbReference type="ARBA" id="ARBA00023136"/>
    </source>
</evidence>
<dbReference type="Gene3D" id="3.40.190.10">
    <property type="entry name" value="Periplasmic binding protein-like II"/>
    <property type="match status" value="1"/>
</dbReference>
<dbReference type="Gene3D" id="1.10.287.70">
    <property type="match status" value="2"/>
</dbReference>
<dbReference type="GO" id="GO:0015276">
    <property type="term" value="F:ligand-gated monoatomic ion channel activity"/>
    <property type="evidence" value="ECO:0007669"/>
    <property type="project" value="InterPro"/>
</dbReference>
<proteinExistence type="inferred from homology"/>
<comment type="similarity">
    <text evidence="2">Belongs to the glutamate-gated ion channel (TC 1.A.10.1) family.</text>
</comment>
<keyword evidence="7" id="KW-0675">Receptor</keyword>
<evidence type="ECO:0000313" key="11">
    <source>
        <dbReference type="EMBL" id="KAF6208030.1"/>
    </source>
</evidence>
<dbReference type="Pfam" id="PF00060">
    <property type="entry name" value="Lig_chan"/>
    <property type="match status" value="2"/>
</dbReference>
<dbReference type="PANTHER" id="PTHR42643:SF40">
    <property type="entry name" value="IONOTROPIC RECEPTOR 41A-RELATED"/>
    <property type="match status" value="1"/>
</dbReference>
<dbReference type="InterPro" id="IPR052192">
    <property type="entry name" value="Insect_Ionotropic_Sensory_Rcpt"/>
</dbReference>
<accession>A0A8S9XG49</accession>
<sequence length="1007" mass="114697">MELSDFGVGANYLWLEFWPYLEFSNCYLYGALTVMVPKPELLSGLLTPFLPFPLSLWLVIVLCVFVSAVGLHWVTEATIKFAPHFLEEIYMNHKFITYTDSMIRSIGMLVLQQPQRLVPGSPVRHLFTAFEFTYLVITSAYAAELYDFLTIPRTTKPINSVVDLAESNIIWMTDHEVWVFGILHAEDPNIKKAASNFRAYPTPQLIEMSESNTPYGLGIERMAGGHYTELPYITDKFINKSRVMKITITCPHSSLTCKKDLPDCVRKYLNYTKQLDMQWSSRPIKYPPKILNVADLEGAFLLYFIGTAMSVGFFVLELYLKKGLKLKDSFLNPTPKWFDDYLMGEAFLLILKNLMQISCYEDIEHEELTSRLAEEIAEKYFSIDTQNTCITIVADLGVLQKFSAVNFSLVRISSNSPNDSCDTSMAELIATSLREKCARYIVQIARPECFLPAWFEAIKNTIFERHNPKIIYLPVNDQENSSYGDALLATNETNISADILVIENSEEEEEWPLKIYTNNFHQLVHEPERSPKIYLDDWHPSVGFRYGVNLFPDKMRNLQQKTLRLFTVPYVPYSNNDPIDGSEVRMVKEFCNVFNCKVEGVYDGMQWGEVYKENRTGIGQVGALYTEKADIGVGANTYWLEYWPYIDFSDCYLGGAVVMIAPKPQVLGGWLTPFSPFPLDLWLLVMGIVIASAVGLYLLTNLTMKVSPSLAKKHENNSTFVTLTDSLLRAMGMIVSQQPANLVADSPVRHLFTAMEVVYLIITTCYCAQLFNYLTVPRTTKPIDTMEDIVENKLTWVTPDPIWVFSLNHSDDPLVNEFIHLFKDFSLEKVIELTESGGYGVPVERMTGGHFVLPAYITEKFISISRVSTGPDLYGKTPITLYLQKGSPYTELLNKFLGRMLNGGLCYPWEADSAQRYVNYTLQEGLSHSAERKIYPPKVLRISDLEGACIFLEVSQHDAVNNMIVDLAQNVMETYMANEQGCITFRVLLFKLCYPDFKANLYSDVLE</sequence>
<comment type="subcellular location">
    <subcellularLocation>
        <location evidence="1">Cell membrane</location>
        <topology evidence="1">Multi-pass membrane protein</topology>
    </subcellularLocation>
</comment>
<evidence type="ECO:0000256" key="5">
    <source>
        <dbReference type="ARBA" id="ARBA00022989"/>
    </source>
</evidence>
<keyword evidence="3" id="KW-1003">Cell membrane</keyword>
<organism evidence="11 12">
    <name type="scientific">Apolygus lucorum</name>
    <name type="common">Small green plant bug</name>
    <name type="synonym">Lygocoris lucorum</name>
    <dbReference type="NCBI Taxonomy" id="248454"/>
    <lineage>
        <taxon>Eukaryota</taxon>
        <taxon>Metazoa</taxon>
        <taxon>Ecdysozoa</taxon>
        <taxon>Arthropoda</taxon>
        <taxon>Hexapoda</taxon>
        <taxon>Insecta</taxon>
        <taxon>Pterygota</taxon>
        <taxon>Neoptera</taxon>
        <taxon>Paraneoptera</taxon>
        <taxon>Hemiptera</taxon>
        <taxon>Heteroptera</taxon>
        <taxon>Panheteroptera</taxon>
        <taxon>Cimicomorpha</taxon>
        <taxon>Miridae</taxon>
        <taxon>Mirini</taxon>
        <taxon>Apolygus</taxon>
    </lineage>
</organism>
<feature type="domain" description="Ionotropic glutamate receptor C-terminal" evidence="10">
    <location>
        <begin position="680"/>
        <end position="826"/>
    </location>
</feature>
<dbReference type="OrthoDB" id="8182981at2759"/>
<feature type="domain" description="Ionotropic glutamate receptor C-terminal" evidence="10">
    <location>
        <begin position="55"/>
        <end position="306"/>
    </location>
</feature>
<feature type="transmembrane region" description="Helical" evidence="9">
    <location>
        <begin position="49"/>
        <end position="74"/>
    </location>
</feature>
<evidence type="ECO:0000256" key="9">
    <source>
        <dbReference type="SAM" id="Phobius"/>
    </source>
</evidence>
<evidence type="ECO:0000256" key="3">
    <source>
        <dbReference type="ARBA" id="ARBA00022475"/>
    </source>
</evidence>
<name>A0A8S9XG49_APOLU</name>
<dbReference type="InterPro" id="IPR001320">
    <property type="entry name" value="Iontro_rcpt_C"/>
</dbReference>
<dbReference type="SUPFAM" id="SSF53850">
    <property type="entry name" value="Periplasmic binding protein-like II"/>
    <property type="match status" value="1"/>
</dbReference>
<evidence type="ECO:0000259" key="10">
    <source>
        <dbReference type="Pfam" id="PF00060"/>
    </source>
</evidence>
<reference evidence="11" key="1">
    <citation type="journal article" date="2021" name="Mol. Ecol. Resour.">
        <title>Apolygus lucorum genome provides insights into omnivorousness and mesophyll feeding.</title>
        <authorList>
            <person name="Liu Y."/>
            <person name="Liu H."/>
            <person name="Wang H."/>
            <person name="Huang T."/>
            <person name="Liu B."/>
            <person name="Yang B."/>
            <person name="Yin L."/>
            <person name="Li B."/>
            <person name="Zhang Y."/>
            <person name="Zhang S."/>
            <person name="Jiang F."/>
            <person name="Zhang X."/>
            <person name="Ren Y."/>
            <person name="Wang B."/>
            <person name="Wang S."/>
            <person name="Lu Y."/>
            <person name="Wu K."/>
            <person name="Fan W."/>
            <person name="Wang G."/>
        </authorList>
    </citation>
    <scope>NUCLEOTIDE SEQUENCE</scope>
    <source>
        <strain evidence="11">12Hb</strain>
    </source>
</reference>
<keyword evidence="12" id="KW-1185">Reference proteome</keyword>
<feature type="transmembrane region" description="Helical" evidence="9">
    <location>
        <begin position="300"/>
        <end position="320"/>
    </location>
</feature>
<dbReference type="EMBL" id="WIXP02000007">
    <property type="protein sequence ID" value="KAF6208030.1"/>
    <property type="molecule type" value="Genomic_DNA"/>
</dbReference>
<gene>
    <name evidence="11" type="ORF">GE061_016479</name>
</gene>
<protein>
    <recommendedName>
        <fullName evidence="10">Ionotropic glutamate receptor C-terminal domain-containing protein</fullName>
    </recommendedName>
</protein>
<evidence type="ECO:0000256" key="4">
    <source>
        <dbReference type="ARBA" id="ARBA00022692"/>
    </source>
</evidence>
<keyword evidence="4 9" id="KW-0812">Transmembrane</keyword>
<dbReference type="Proteomes" id="UP000466442">
    <property type="component" value="Unassembled WGS sequence"/>
</dbReference>
<keyword evidence="5 9" id="KW-1133">Transmembrane helix</keyword>
<keyword evidence="6 9" id="KW-0472">Membrane</keyword>
<evidence type="ECO:0000313" key="12">
    <source>
        <dbReference type="Proteomes" id="UP000466442"/>
    </source>
</evidence>
<feature type="transmembrane region" description="Helical" evidence="9">
    <location>
        <begin position="757"/>
        <end position="776"/>
    </location>
</feature>
<dbReference type="AlphaFoldDB" id="A0A8S9XG49"/>